<name>A0ACC2PB75_9HYME</name>
<dbReference type="EMBL" id="CM056742">
    <property type="protein sequence ID" value="KAJ8680660.1"/>
    <property type="molecule type" value="Genomic_DNA"/>
</dbReference>
<dbReference type="Proteomes" id="UP001239111">
    <property type="component" value="Chromosome 2"/>
</dbReference>
<evidence type="ECO:0000313" key="1">
    <source>
        <dbReference type="EMBL" id="KAJ8680660.1"/>
    </source>
</evidence>
<proteinExistence type="predicted"/>
<accession>A0ACC2PB75</accession>
<organism evidence="1 2">
    <name type="scientific">Eretmocerus hayati</name>
    <dbReference type="NCBI Taxonomy" id="131215"/>
    <lineage>
        <taxon>Eukaryota</taxon>
        <taxon>Metazoa</taxon>
        <taxon>Ecdysozoa</taxon>
        <taxon>Arthropoda</taxon>
        <taxon>Hexapoda</taxon>
        <taxon>Insecta</taxon>
        <taxon>Pterygota</taxon>
        <taxon>Neoptera</taxon>
        <taxon>Endopterygota</taxon>
        <taxon>Hymenoptera</taxon>
        <taxon>Apocrita</taxon>
        <taxon>Proctotrupomorpha</taxon>
        <taxon>Chalcidoidea</taxon>
        <taxon>Aphelinidae</taxon>
        <taxon>Aphelininae</taxon>
        <taxon>Eretmocerus</taxon>
    </lineage>
</organism>
<sequence length="176" mass="21046">MEILRRLEQQNENIERLRAQMGRGFPLPNHYFPFESHVVPNADEPVVPHFEDRRRLELERIRLLDEIQRLRQNPAVRHCLENDCGSEFAKPLLFLRERKRVPCPRHKLCERPVEFDRSVPFVVNPRMLRANAEAVEQNQCNMMFEMEREVERISEELRQMPGGQRGWLRDNFDGSS</sequence>
<evidence type="ECO:0000313" key="2">
    <source>
        <dbReference type="Proteomes" id="UP001239111"/>
    </source>
</evidence>
<keyword evidence="2" id="KW-1185">Reference proteome</keyword>
<comment type="caution">
    <text evidence="1">The sequence shown here is derived from an EMBL/GenBank/DDBJ whole genome shotgun (WGS) entry which is preliminary data.</text>
</comment>
<protein>
    <submittedName>
        <fullName evidence="1">Uncharacterized protein</fullName>
    </submittedName>
</protein>
<gene>
    <name evidence="1" type="ORF">QAD02_016447</name>
</gene>
<reference evidence="1" key="1">
    <citation type="submission" date="2023-04" db="EMBL/GenBank/DDBJ databases">
        <title>A chromosome-level genome assembly of the parasitoid wasp Eretmocerus hayati.</title>
        <authorList>
            <person name="Zhong Y."/>
            <person name="Liu S."/>
            <person name="Liu Y."/>
        </authorList>
    </citation>
    <scope>NUCLEOTIDE SEQUENCE</scope>
    <source>
        <strain evidence="1">ZJU_SS_LIU_2023</strain>
    </source>
</reference>